<protein>
    <recommendedName>
        <fullName evidence="4">Dirigent protein</fullName>
    </recommendedName>
</protein>
<reference evidence="6 7" key="1">
    <citation type="journal article" date="2018" name="Sci. Data">
        <title>The draft genome sequence of cork oak.</title>
        <authorList>
            <person name="Ramos A.M."/>
            <person name="Usie A."/>
            <person name="Barbosa P."/>
            <person name="Barros P.M."/>
            <person name="Capote T."/>
            <person name="Chaves I."/>
            <person name="Simoes F."/>
            <person name="Abreu I."/>
            <person name="Carrasquinho I."/>
            <person name="Faro C."/>
            <person name="Guimaraes J.B."/>
            <person name="Mendonca D."/>
            <person name="Nobrega F."/>
            <person name="Rodrigues L."/>
            <person name="Saibo N.J.M."/>
            <person name="Varela M.C."/>
            <person name="Egas C."/>
            <person name="Matos J."/>
            <person name="Miguel C.M."/>
            <person name="Oliveira M.M."/>
            <person name="Ricardo C.P."/>
            <person name="Goncalves S."/>
        </authorList>
    </citation>
    <scope>NUCLEOTIDE SEQUENCE [LARGE SCALE GENOMIC DNA]</scope>
    <source>
        <strain evidence="7">cv. HL8</strain>
    </source>
</reference>
<feature type="transmembrane region" description="Helical" evidence="5">
    <location>
        <begin position="20"/>
        <end position="38"/>
    </location>
</feature>
<dbReference type="InterPro" id="IPR044859">
    <property type="entry name" value="Allene_oxi_cyc_Dirigent"/>
</dbReference>
<dbReference type="EMBL" id="PKMF04000149">
    <property type="protein sequence ID" value="KAK7846845.1"/>
    <property type="molecule type" value="Genomic_DNA"/>
</dbReference>
<proteinExistence type="inferred from homology"/>
<dbReference type="GO" id="GO:0009699">
    <property type="term" value="P:phenylpropanoid biosynthetic process"/>
    <property type="evidence" value="ECO:0007669"/>
    <property type="project" value="UniProtKB-ARBA"/>
</dbReference>
<gene>
    <name evidence="6" type="primary">DIR2_1</name>
    <name evidence="6" type="ORF">CFP56_007388</name>
</gene>
<dbReference type="Gene3D" id="2.40.480.10">
    <property type="entry name" value="Allene oxide cyclase-like"/>
    <property type="match status" value="1"/>
</dbReference>
<evidence type="ECO:0000256" key="1">
    <source>
        <dbReference type="ARBA" id="ARBA00010746"/>
    </source>
</evidence>
<comment type="similarity">
    <text evidence="1 4">Belongs to the plant dirigent protein family.</text>
</comment>
<keyword evidence="4" id="KW-0052">Apoplast</keyword>
<dbReference type="PANTHER" id="PTHR21495">
    <property type="entry name" value="NUCLEOPORIN-RELATED"/>
    <property type="match status" value="1"/>
</dbReference>
<comment type="caution">
    <text evidence="6">The sequence shown here is derived from an EMBL/GenBank/DDBJ whole genome shotgun (WGS) entry which is preliminary data.</text>
</comment>
<dbReference type="Pfam" id="PF03018">
    <property type="entry name" value="Dirigent"/>
    <property type="match status" value="1"/>
</dbReference>
<dbReference type="InterPro" id="IPR004265">
    <property type="entry name" value="Dirigent"/>
</dbReference>
<comment type="subcellular location">
    <subcellularLocation>
        <location evidence="4">Secreted</location>
        <location evidence="4">Extracellular space</location>
        <location evidence="4">Apoplast</location>
    </subcellularLocation>
</comment>
<comment type="subunit">
    <text evidence="2 4">Homodimer.</text>
</comment>
<dbReference type="GO" id="GO:0048046">
    <property type="term" value="C:apoplast"/>
    <property type="evidence" value="ECO:0007669"/>
    <property type="project" value="UniProtKB-SubCell"/>
</dbReference>
<evidence type="ECO:0000256" key="2">
    <source>
        <dbReference type="ARBA" id="ARBA00011738"/>
    </source>
</evidence>
<feature type="transmembrane region" description="Helical" evidence="5">
    <location>
        <begin position="59"/>
        <end position="75"/>
    </location>
</feature>
<evidence type="ECO:0000313" key="6">
    <source>
        <dbReference type="EMBL" id="KAK7846845.1"/>
    </source>
</evidence>
<keyword evidence="5" id="KW-0472">Membrane</keyword>
<keyword evidence="3 4" id="KW-0964">Secreted</keyword>
<keyword evidence="5" id="KW-0812">Transmembrane</keyword>
<evidence type="ECO:0000256" key="5">
    <source>
        <dbReference type="SAM" id="Phobius"/>
    </source>
</evidence>
<comment type="function">
    <text evidence="4">Dirigent proteins impart stereoselectivity on the phenoxy radical-coupling reaction, yielding optically active lignans from two molecules of coniferyl alcohol in the biosynthesis of lignans, flavonolignans, and alkaloids and thus plays a central role in plant secondary metabolism.</text>
</comment>
<keyword evidence="5" id="KW-1133">Transmembrane helix</keyword>
<evidence type="ECO:0000313" key="7">
    <source>
        <dbReference type="Proteomes" id="UP000237347"/>
    </source>
</evidence>
<dbReference type="AlphaFoldDB" id="A0AAW0L582"/>
<sequence length="230" mass="24817">MDFSGFDVCSCGYGGCEATVGMGLAMFVVMVAGGLWFVGCCGLMDSTPPMATNIVPKRVTNLFLVLVLATVTYLAKAAELNETQLSLYFQDISAFGNPNATVIPVAGIAGKAWTFTQFGTVFVTDDYITETSDPKSPEVGRAQGMYVTAGLDGLNSHVMISIVFTNKEYNGSTIQIQGVSKQFEAVREVAVVAGTGKFRFARGYATFETYFLDIPTQYSVIRCNVTVQHY</sequence>
<keyword evidence="7" id="KW-1185">Reference proteome</keyword>
<evidence type="ECO:0000256" key="3">
    <source>
        <dbReference type="ARBA" id="ARBA00022525"/>
    </source>
</evidence>
<dbReference type="Proteomes" id="UP000237347">
    <property type="component" value="Unassembled WGS sequence"/>
</dbReference>
<evidence type="ECO:0000256" key="4">
    <source>
        <dbReference type="RuleBase" id="RU363099"/>
    </source>
</evidence>
<accession>A0AAW0L582</accession>
<organism evidence="6 7">
    <name type="scientific">Quercus suber</name>
    <name type="common">Cork oak</name>
    <dbReference type="NCBI Taxonomy" id="58331"/>
    <lineage>
        <taxon>Eukaryota</taxon>
        <taxon>Viridiplantae</taxon>
        <taxon>Streptophyta</taxon>
        <taxon>Embryophyta</taxon>
        <taxon>Tracheophyta</taxon>
        <taxon>Spermatophyta</taxon>
        <taxon>Magnoliopsida</taxon>
        <taxon>eudicotyledons</taxon>
        <taxon>Gunneridae</taxon>
        <taxon>Pentapetalae</taxon>
        <taxon>rosids</taxon>
        <taxon>fabids</taxon>
        <taxon>Fagales</taxon>
        <taxon>Fagaceae</taxon>
        <taxon>Quercus</taxon>
    </lineage>
</organism>
<name>A0AAW0L582_QUESU</name>